<dbReference type="InterPro" id="IPR038607">
    <property type="entry name" value="PhoD-like_sf"/>
</dbReference>
<dbReference type="Pfam" id="PF09423">
    <property type="entry name" value="PhoD"/>
    <property type="match status" value="1"/>
</dbReference>
<feature type="chain" id="PRO_5004168533" evidence="1">
    <location>
        <begin position="27"/>
        <end position="566"/>
    </location>
</feature>
<accession>Q0ALZ7</accession>
<sequence precursor="true">MSKINLTRRTALIGAAGAGLAVSACSQSPDVFQPVENGSFNHGVASGDPDQSSVMLWTALTNDGGGYRGVEVARDDAFTDIVFEQGGEIAYVTVQPLGTLKILATGLEPGASYFYRFRLNDEYSPVGITRTLPEGALDQYRIGVFSCSNFPAGHFNVYREAAENGDLDLVVHLGDYFYEYGAGQYATGNSEAMNRVPAPVHEIISHADYVERHAQYKSDPDLQALHAAAPWILSWDDHETANDAWRDGAENHDESEGAWADRREAALRAWYDWQPVREPDGDLRQRRGHFEIGDLATLCLLESRLIARDEQVGVDTFPLASDADETDPANLEAVAAWKRDVIGDEGRTLLGRDQIDDIQAACGASKAAGKPWRILANQVIMSRVDFPNFATEMPGWLRWWATRNSEFARNFIMSTRFGVPFGLDMWDGYPAERERLYAALRAVDADIITITGDVHSFWANDLRDSDGTRVGTELVAASVTSPSPFSSFKAPGVDYGKLMVEANDDVGHCNMEDHGYIRLTLTRDAADAEFIKVSDILTRDYRAGIESQWRVRPAVNGEVPAVERVG</sequence>
<feature type="domain" description="Phospholipase D N-terminal" evidence="3">
    <location>
        <begin position="42"/>
        <end position="131"/>
    </location>
</feature>
<dbReference type="STRING" id="394221.Mmar10_2404"/>
<feature type="domain" description="PhoD-like phosphatase metallophosphatase" evidence="2">
    <location>
        <begin position="143"/>
        <end position="530"/>
    </location>
</feature>
<dbReference type="RefSeq" id="WP_011644341.1">
    <property type="nucleotide sequence ID" value="NC_008347.1"/>
</dbReference>
<dbReference type="OrthoDB" id="327733at2"/>
<protein>
    <submittedName>
        <fullName evidence="4">Alkaline phosphatase</fullName>
    </submittedName>
</protein>
<dbReference type="Proteomes" id="UP000001964">
    <property type="component" value="Chromosome"/>
</dbReference>
<dbReference type="KEGG" id="mmr:Mmar10_2404"/>
<dbReference type="AlphaFoldDB" id="Q0ALZ7"/>
<evidence type="ECO:0000256" key="1">
    <source>
        <dbReference type="SAM" id="SignalP"/>
    </source>
</evidence>
<dbReference type="CDD" id="cd07389">
    <property type="entry name" value="MPP_PhoD"/>
    <property type="match status" value="1"/>
</dbReference>
<feature type="signal peptide" evidence="1">
    <location>
        <begin position="1"/>
        <end position="26"/>
    </location>
</feature>
<dbReference type="PANTHER" id="PTHR43606:SF2">
    <property type="entry name" value="ALKALINE PHOSPHATASE FAMILY PROTEIN (AFU_ORTHOLOGUE AFUA_5G03860)"/>
    <property type="match status" value="1"/>
</dbReference>
<proteinExistence type="predicted"/>
<dbReference type="PANTHER" id="PTHR43606">
    <property type="entry name" value="PHOSPHATASE, PUTATIVE (AFU_ORTHOLOGUE AFUA_6G08710)-RELATED"/>
    <property type="match status" value="1"/>
</dbReference>
<keyword evidence="1" id="KW-0732">Signal</keyword>
<dbReference type="InterPro" id="IPR018946">
    <property type="entry name" value="PhoD-like_MPP"/>
</dbReference>
<dbReference type="HOGENOM" id="CLU_015982_1_0_5"/>
<gene>
    <name evidence="4" type="ordered locus">Mmar10_2404</name>
</gene>
<dbReference type="Gene3D" id="3.60.21.70">
    <property type="entry name" value="PhoD-like phosphatase"/>
    <property type="match status" value="1"/>
</dbReference>
<dbReference type="eggNOG" id="COG3540">
    <property type="taxonomic scope" value="Bacteria"/>
</dbReference>
<evidence type="ECO:0000313" key="4">
    <source>
        <dbReference type="EMBL" id="ABI66696.1"/>
    </source>
</evidence>
<evidence type="ECO:0000259" key="2">
    <source>
        <dbReference type="Pfam" id="PF09423"/>
    </source>
</evidence>
<dbReference type="SUPFAM" id="SSF56300">
    <property type="entry name" value="Metallo-dependent phosphatases"/>
    <property type="match status" value="1"/>
</dbReference>
<dbReference type="InterPro" id="IPR029052">
    <property type="entry name" value="Metallo-depent_PP-like"/>
</dbReference>
<dbReference type="Pfam" id="PF16655">
    <property type="entry name" value="PhoD_N"/>
    <property type="match status" value="1"/>
</dbReference>
<keyword evidence="5" id="KW-1185">Reference proteome</keyword>
<dbReference type="Gene3D" id="2.60.40.380">
    <property type="entry name" value="Purple acid phosphatase-like, N-terminal"/>
    <property type="match status" value="1"/>
</dbReference>
<evidence type="ECO:0000259" key="3">
    <source>
        <dbReference type="Pfam" id="PF16655"/>
    </source>
</evidence>
<reference evidence="4 5" key="1">
    <citation type="submission" date="2006-08" db="EMBL/GenBank/DDBJ databases">
        <title>Complete sequence of Maricaulis maris MCS10.</title>
        <authorList>
            <consortium name="US DOE Joint Genome Institute"/>
            <person name="Copeland A."/>
            <person name="Lucas S."/>
            <person name="Lapidus A."/>
            <person name="Barry K."/>
            <person name="Detter J.C."/>
            <person name="Glavina del Rio T."/>
            <person name="Hammon N."/>
            <person name="Israni S."/>
            <person name="Dalin E."/>
            <person name="Tice H."/>
            <person name="Pitluck S."/>
            <person name="Saunders E."/>
            <person name="Brettin T."/>
            <person name="Bruce D."/>
            <person name="Han C."/>
            <person name="Tapia R."/>
            <person name="Gilna P."/>
            <person name="Schmutz J."/>
            <person name="Larimer F."/>
            <person name="Land M."/>
            <person name="Hauser L."/>
            <person name="Kyrpides N."/>
            <person name="Mikhailova N."/>
            <person name="Viollier P."/>
            <person name="Stephens C."/>
            <person name="Richardson P."/>
        </authorList>
    </citation>
    <scope>NUCLEOTIDE SEQUENCE [LARGE SCALE GENOMIC DNA]</scope>
    <source>
        <strain evidence="4 5">MCS10</strain>
    </source>
</reference>
<dbReference type="EMBL" id="CP000449">
    <property type="protein sequence ID" value="ABI66696.1"/>
    <property type="molecule type" value="Genomic_DNA"/>
</dbReference>
<dbReference type="InterPro" id="IPR052900">
    <property type="entry name" value="Phospholipid_Metab_Enz"/>
</dbReference>
<organism evidence="4 5">
    <name type="scientific">Maricaulis maris (strain MCS10)</name>
    <name type="common">Caulobacter maris</name>
    <dbReference type="NCBI Taxonomy" id="394221"/>
    <lineage>
        <taxon>Bacteria</taxon>
        <taxon>Pseudomonadati</taxon>
        <taxon>Pseudomonadota</taxon>
        <taxon>Alphaproteobacteria</taxon>
        <taxon>Maricaulales</taxon>
        <taxon>Maricaulaceae</taxon>
        <taxon>Maricaulis</taxon>
    </lineage>
</organism>
<dbReference type="PROSITE" id="PS51257">
    <property type="entry name" value="PROKAR_LIPOPROTEIN"/>
    <property type="match status" value="1"/>
</dbReference>
<name>Q0ALZ7_MARMM</name>
<evidence type="ECO:0000313" key="5">
    <source>
        <dbReference type="Proteomes" id="UP000001964"/>
    </source>
</evidence>
<dbReference type="InterPro" id="IPR032093">
    <property type="entry name" value="PhoD_N"/>
</dbReference>